<proteinExistence type="predicted"/>
<dbReference type="AlphaFoldDB" id="A0A4S8R8R8"/>
<comment type="caution">
    <text evidence="1">The sequence shown here is derived from an EMBL/GenBank/DDBJ whole genome shotgun (WGS) entry which is preliminary data.</text>
</comment>
<name>A0A4S8R8R8_9HELO</name>
<evidence type="ECO:0000313" key="2">
    <source>
        <dbReference type="Proteomes" id="UP000308671"/>
    </source>
</evidence>
<reference evidence="1 2" key="1">
    <citation type="submission" date="2017-12" db="EMBL/GenBank/DDBJ databases">
        <title>Comparative genomics of Botrytis spp.</title>
        <authorList>
            <person name="Valero-Jimenez C.A."/>
            <person name="Tapia P."/>
            <person name="Veloso J."/>
            <person name="Silva-Moreno E."/>
            <person name="Staats M."/>
            <person name="Valdes J.H."/>
            <person name="Van Kan J.A.L."/>
        </authorList>
    </citation>
    <scope>NUCLEOTIDE SEQUENCE [LARGE SCALE GENOMIC DNA]</scope>
    <source>
        <strain evidence="1 2">MUCL435</strain>
    </source>
</reference>
<keyword evidence="2" id="KW-1185">Reference proteome</keyword>
<sequence length="98" mass="10903">MTVDVFNWCDRRVDGFGGFTATSTTGEDVIDGIGGSHGTRILREESTRAHGSERYQYNVDVRGIMEILRLGATCVSQVEMRYNQQAFAAGIDWAPWTP</sequence>
<organism evidence="1 2">
    <name type="scientific">Botrytis galanthina</name>
    <dbReference type="NCBI Taxonomy" id="278940"/>
    <lineage>
        <taxon>Eukaryota</taxon>
        <taxon>Fungi</taxon>
        <taxon>Dikarya</taxon>
        <taxon>Ascomycota</taxon>
        <taxon>Pezizomycotina</taxon>
        <taxon>Leotiomycetes</taxon>
        <taxon>Helotiales</taxon>
        <taxon>Sclerotiniaceae</taxon>
        <taxon>Botrytis</taxon>
    </lineage>
</organism>
<protein>
    <submittedName>
        <fullName evidence="1">Uncharacterized protein</fullName>
    </submittedName>
</protein>
<accession>A0A4S8R8R8</accession>
<dbReference type="EMBL" id="PQXL01000026">
    <property type="protein sequence ID" value="THV54467.1"/>
    <property type="molecule type" value="Genomic_DNA"/>
</dbReference>
<evidence type="ECO:0000313" key="1">
    <source>
        <dbReference type="EMBL" id="THV54467.1"/>
    </source>
</evidence>
<dbReference type="Proteomes" id="UP000308671">
    <property type="component" value="Unassembled WGS sequence"/>
</dbReference>
<gene>
    <name evidence="1" type="ORF">BGAL_0026g00390</name>
</gene>